<keyword evidence="3" id="KW-1185">Reference proteome</keyword>
<dbReference type="Gene3D" id="2.30.130.40">
    <property type="entry name" value="LON domain-like"/>
    <property type="match status" value="1"/>
</dbReference>
<dbReference type="InterPro" id="IPR003111">
    <property type="entry name" value="Lon_prtase_N"/>
</dbReference>
<feature type="domain" description="Lon N-terminal" evidence="1">
    <location>
        <begin position="1"/>
        <end position="190"/>
    </location>
</feature>
<dbReference type="InterPro" id="IPR046336">
    <property type="entry name" value="Lon_prtase_N_sf"/>
</dbReference>
<reference evidence="2 3" key="1">
    <citation type="submission" date="2017-05" db="EMBL/GenBank/DDBJ databases">
        <title>Genomic insights into alkan degradation activity of Oleiphilus messinensis.</title>
        <authorList>
            <person name="Kozyavkin S.A."/>
            <person name="Slesarev A.I."/>
            <person name="Golyshin P.N."/>
            <person name="Korzhenkov A."/>
            <person name="Golyshina O.N."/>
            <person name="Toshchakov S.V."/>
        </authorList>
    </citation>
    <scope>NUCLEOTIDE SEQUENCE [LARGE SCALE GENOMIC DNA]</scope>
    <source>
        <strain evidence="2 3">ME102</strain>
    </source>
</reference>
<dbReference type="Gene3D" id="1.10.4060.10">
    <property type="entry name" value="BPP1347 like domain"/>
    <property type="match status" value="1"/>
</dbReference>
<dbReference type="Pfam" id="PF02190">
    <property type="entry name" value="LON_substr_bdg"/>
    <property type="match status" value="1"/>
</dbReference>
<organism evidence="2 3">
    <name type="scientific">Oleiphilus messinensis</name>
    <dbReference type="NCBI Taxonomy" id="141451"/>
    <lineage>
        <taxon>Bacteria</taxon>
        <taxon>Pseudomonadati</taxon>
        <taxon>Pseudomonadota</taxon>
        <taxon>Gammaproteobacteria</taxon>
        <taxon>Oceanospirillales</taxon>
        <taxon>Oleiphilaceae</taxon>
        <taxon>Oleiphilus</taxon>
    </lineage>
</organism>
<evidence type="ECO:0000313" key="2">
    <source>
        <dbReference type="EMBL" id="ARU58163.1"/>
    </source>
</evidence>
<proteinExistence type="predicted"/>
<dbReference type="SUPFAM" id="SSF88697">
    <property type="entry name" value="PUA domain-like"/>
    <property type="match status" value="1"/>
</dbReference>
<sequence length="191" mass="21607">MEVPLFPLNALICPGGRLPLQIFEPRYTKMVADSLKHGTPFVIVMLQQGKDTAHECEFFEIGTSAHIVDFDQQPNGLLGITVEGVEKVRIADTFRDDTGLNWGHITAIEAEPKHPVPEKYQDLAGLLKRLVDYPAVSSLNMDINYRDSSELGGRLTELLPIDRQQKQFLLELQDPLYRLEQVQYFLSLLEG</sequence>
<dbReference type="RefSeq" id="WP_087462969.1">
    <property type="nucleotide sequence ID" value="NZ_CP021425.1"/>
</dbReference>
<dbReference type="InterPro" id="IPR015947">
    <property type="entry name" value="PUA-like_sf"/>
</dbReference>
<dbReference type="PANTHER" id="PTHR46732">
    <property type="entry name" value="ATP-DEPENDENT PROTEASE LA (LON) DOMAIN PROTEIN"/>
    <property type="match status" value="1"/>
</dbReference>
<dbReference type="PANTHER" id="PTHR46732:SF8">
    <property type="entry name" value="ATP-DEPENDENT PROTEASE LA (LON) DOMAIN PROTEIN"/>
    <property type="match status" value="1"/>
</dbReference>
<gene>
    <name evidence="2" type="ORF">OLMES_4146</name>
</gene>
<evidence type="ECO:0000259" key="1">
    <source>
        <dbReference type="PROSITE" id="PS51787"/>
    </source>
</evidence>
<dbReference type="AlphaFoldDB" id="A0A1Y0IFK2"/>
<dbReference type="SMART" id="SM00464">
    <property type="entry name" value="LON"/>
    <property type="match status" value="1"/>
</dbReference>
<dbReference type="OrthoDB" id="8558970at2"/>
<dbReference type="KEGG" id="ome:OLMES_4146"/>
<protein>
    <submittedName>
        <fullName evidence="2">Peptidase S16</fullName>
    </submittedName>
</protein>
<dbReference type="EMBL" id="CP021425">
    <property type="protein sequence ID" value="ARU58163.1"/>
    <property type="molecule type" value="Genomic_DNA"/>
</dbReference>
<dbReference type="Proteomes" id="UP000196027">
    <property type="component" value="Chromosome"/>
</dbReference>
<name>A0A1Y0IFK2_9GAMM</name>
<dbReference type="PROSITE" id="PS51787">
    <property type="entry name" value="LON_N"/>
    <property type="match status" value="1"/>
</dbReference>
<accession>A0A1Y0IFK2</accession>
<evidence type="ECO:0000313" key="3">
    <source>
        <dbReference type="Proteomes" id="UP000196027"/>
    </source>
</evidence>